<name>A0ABX7F1W6_9HYPH</name>
<dbReference type="GO" id="GO:0016787">
    <property type="term" value="F:hydrolase activity"/>
    <property type="evidence" value="ECO:0007669"/>
    <property type="project" value="UniProtKB-KW"/>
</dbReference>
<geneLocation type="plasmid" evidence="1 2">
    <name>p1</name>
</geneLocation>
<keyword evidence="1" id="KW-0614">Plasmid</keyword>
<gene>
    <name evidence="1" type="ORF">D4A92_23360</name>
</gene>
<evidence type="ECO:0000313" key="1">
    <source>
        <dbReference type="EMBL" id="QRF54448.1"/>
    </source>
</evidence>
<dbReference type="InterPro" id="IPR023214">
    <property type="entry name" value="HAD_sf"/>
</dbReference>
<reference evidence="1 2" key="1">
    <citation type="submission" date="2018-09" db="EMBL/GenBank/DDBJ databases">
        <title>Rhizobium sp. MAE2-X.</title>
        <authorList>
            <person name="Lee Y."/>
            <person name="Jeon C.O."/>
        </authorList>
    </citation>
    <scope>NUCLEOTIDE SEQUENCE [LARGE SCALE GENOMIC DNA]</scope>
    <source>
        <strain evidence="1 2">MAE2-X</strain>
        <plasmid evidence="1 2">p1</plasmid>
    </source>
</reference>
<sequence>MYKLRTIDVWDTLLRRKCHPEAVKFATAHRIFLRFHADLSANFITPSSIYERRNVIEAQMARRAENASHDGEYQLTDVLRVLLCDVLNTTPKEEEVLHVAEGELSFEMAMTFPDPDIQEFIKKYPAERTLYLSDFYMGSEMLDRLLAYHGLDKIVPEGLVSCDFMLNKRTGRLFSYVHKLYGVKPHQHVHIGDNPYADVETPRRLGVEAVSYVPKEAHAARGLRESLFVSREALFFELHSSSQQLAKEAVDSFEKHEAAAFQIGVQAAPLFIGFALFIAEQALIEAPDQMFFFTREGEFFYRVYNTLFADNKHAGCRLPPSSILAVSRQATFAASLGEVDIGELQRVWSLNTQQKVSTLFSILDIEPTMFVPLLERLRLRLNELVVNPQEDDRILALFKNEEFLAKARSKASSKREELTAYLYQCGVRAGQKLGFVDIGWRGTIQDNIARVLPGNDTVGYYLALRRFLNEQPRNVRKLAFGPDERYTTDMQFFETFEPLELICNSANGSVSGYQKQDNHVIPVREVNDRENMVIESFTRHFQDGVIAAASVQRPLIASHSVCSAELLKPALRVWRELASRPPSQLLKAYYDAPQHDLFGFGGFFDRGKAPSLGMLFSALFLPGQRQLVIQYVRRTQWSAALDGLKISMVNRWVLVAVFWLAHQYKRLKARSR</sequence>
<proteinExistence type="predicted"/>
<dbReference type="EMBL" id="CP032406">
    <property type="protein sequence ID" value="QRF54448.1"/>
    <property type="molecule type" value="Genomic_DNA"/>
</dbReference>
<dbReference type="Proteomes" id="UP000596351">
    <property type="component" value="Plasmid p1"/>
</dbReference>
<keyword evidence="1" id="KW-0378">Hydrolase</keyword>
<dbReference type="InterPro" id="IPR036412">
    <property type="entry name" value="HAD-like_sf"/>
</dbReference>
<dbReference type="Gene3D" id="1.10.150.400">
    <property type="match status" value="1"/>
</dbReference>
<accession>A0ABX7F1W6</accession>
<dbReference type="SUPFAM" id="SSF56784">
    <property type="entry name" value="HAD-like"/>
    <property type="match status" value="1"/>
</dbReference>
<organism evidence="1 2">
    <name type="scientific">Rhizobium rosettiformans</name>
    <dbReference type="NCBI Taxonomy" id="1368430"/>
    <lineage>
        <taxon>Bacteria</taxon>
        <taxon>Pseudomonadati</taxon>
        <taxon>Pseudomonadota</taxon>
        <taxon>Alphaproteobacteria</taxon>
        <taxon>Hyphomicrobiales</taxon>
        <taxon>Rhizobiaceae</taxon>
        <taxon>Rhizobium/Agrobacterium group</taxon>
        <taxon>Rhizobium</taxon>
    </lineage>
</organism>
<keyword evidence="2" id="KW-1185">Reference proteome</keyword>
<evidence type="ECO:0000313" key="2">
    <source>
        <dbReference type="Proteomes" id="UP000596351"/>
    </source>
</evidence>
<protein>
    <submittedName>
        <fullName evidence="1">HAD family hydrolase</fullName>
    </submittedName>
</protein>
<dbReference type="Gene3D" id="3.40.50.1000">
    <property type="entry name" value="HAD superfamily/HAD-like"/>
    <property type="match status" value="1"/>
</dbReference>